<feature type="transmembrane region" description="Helical" evidence="1">
    <location>
        <begin position="375"/>
        <end position="392"/>
    </location>
</feature>
<keyword evidence="3" id="KW-1185">Reference proteome</keyword>
<organism evidence="2 3">
    <name type="scientific">Rhodohalobacter sulfatireducens</name>
    <dbReference type="NCBI Taxonomy" id="2911366"/>
    <lineage>
        <taxon>Bacteria</taxon>
        <taxon>Pseudomonadati</taxon>
        <taxon>Balneolota</taxon>
        <taxon>Balneolia</taxon>
        <taxon>Balneolales</taxon>
        <taxon>Balneolaceae</taxon>
        <taxon>Rhodohalobacter</taxon>
    </lineage>
</organism>
<name>A0ABS9KCK1_9BACT</name>
<reference evidence="2" key="1">
    <citation type="submission" date="2022-01" db="EMBL/GenBank/DDBJ databases">
        <authorList>
            <person name="Wang Y."/>
        </authorList>
    </citation>
    <scope>NUCLEOTIDE SEQUENCE</scope>
    <source>
        <strain evidence="2">WB101</strain>
    </source>
</reference>
<dbReference type="Proteomes" id="UP001165366">
    <property type="component" value="Unassembled WGS sequence"/>
</dbReference>
<feature type="transmembrane region" description="Helical" evidence="1">
    <location>
        <begin position="85"/>
        <end position="106"/>
    </location>
</feature>
<dbReference type="RefSeq" id="WP_237853398.1">
    <property type="nucleotide sequence ID" value="NZ_JAKLWS010000008.1"/>
</dbReference>
<evidence type="ECO:0000313" key="3">
    <source>
        <dbReference type="Proteomes" id="UP001165366"/>
    </source>
</evidence>
<feature type="transmembrane region" description="Helical" evidence="1">
    <location>
        <begin position="223"/>
        <end position="245"/>
    </location>
</feature>
<evidence type="ECO:0000313" key="2">
    <source>
        <dbReference type="EMBL" id="MCG2588558.1"/>
    </source>
</evidence>
<feature type="transmembrane region" description="Helical" evidence="1">
    <location>
        <begin position="118"/>
        <end position="138"/>
    </location>
</feature>
<feature type="transmembrane region" description="Helical" evidence="1">
    <location>
        <begin position="315"/>
        <end position="333"/>
    </location>
</feature>
<evidence type="ECO:0008006" key="4">
    <source>
        <dbReference type="Google" id="ProtNLM"/>
    </source>
</evidence>
<keyword evidence="1" id="KW-0472">Membrane</keyword>
<sequence length="398" mass="45221">MKSINNQYNRIWKLSILSFLIAAFTGFIYRVGMLYPLPGSMDLVNIRHAHSHLMFFNWISPPIMVWMASVLAGQKRDLNHKAFKSCLYTMMGLGFLSYPFFLLYGYRSVSLGQANLPIAAIISGLIMITWYWFAWLYYQHRKRKISDFSLNLFDGALTALLISSLGAWGVSVFQFSGIHNPLFSSALTHFFLAVFTEGWALLGVMGIIWNYMNLQPRSIQTGWLWQPLLIGSILIFPFSLTQSLVTPIMLLSAKVGLGLIILSFVLHLYIFLKSKKFTGFVWKTILVLIGLKILFQAVAALPIDLWPAEHGLRILYLHLILLGIVSISMFKIFSFRDHSIVVQIFTVSVVLVIGSLFLISGYSPNRLTPDQPYQIVMYIAFLPVFPAAWILLRKVSKG</sequence>
<feature type="transmembrane region" description="Helical" evidence="1">
    <location>
        <begin position="251"/>
        <end position="272"/>
    </location>
</feature>
<feature type="transmembrane region" description="Helical" evidence="1">
    <location>
        <begin position="55"/>
        <end position="73"/>
    </location>
</feature>
<comment type="caution">
    <text evidence="2">The sequence shown here is derived from an EMBL/GenBank/DDBJ whole genome shotgun (WGS) entry which is preliminary data.</text>
</comment>
<feature type="transmembrane region" description="Helical" evidence="1">
    <location>
        <begin position="340"/>
        <end position="363"/>
    </location>
</feature>
<feature type="transmembrane region" description="Helical" evidence="1">
    <location>
        <begin position="12"/>
        <end position="35"/>
    </location>
</feature>
<keyword evidence="1" id="KW-0812">Transmembrane</keyword>
<gene>
    <name evidence="2" type="ORF">L6773_08285</name>
</gene>
<feature type="transmembrane region" description="Helical" evidence="1">
    <location>
        <begin position="284"/>
        <end position="303"/>
    </location>
</feature>
<keyword evidence="1" id="KW-1133">Transmembrane helix</keyword>
<evidence type="ECO:0000256" key="1">
    <source>
        <dbReference type="SAM" id="Phobius"/>
    </source>
</evidence>
<protein>
    <recommendedName>
        <fullName evidence="4">Cytochrome oxidase subunit I profile domain-containing protein</fullName>
    </recommendedName>
</protein>
<feature type="transmembrane region" description="Helical" evidence="1">
    <location>
        <begin position="190"/>
        <end position="211"/>
    </location>
</feature>
<feature type="transmembrane region" description="Helical" evidence="1">
    <location>
        <begin position="150"/>
        <end position="170"/>
    </location>
</feature>
<accession>A0ABS9KCK1</accession>
<dbReference type="EMBL" id="JAKLWS010000008">
    <property type="protein sequence ID" value="MCG2588558.1"/>
    <property type="molecule type" value="Genomic_DNA"/>
</dbReference>
<reference evidence="2" key="2">
    <citation type="submission" date="2024-05" db="EMBL/GenBank/DDBJ databases">
        <title>Rhodohalobacter halophilus gen. nov., sp. nov., a moderately halophilic member of the family Balneolaceae.</title>
        <authorList>
            <person name="Xia J."/>
        </authorList>
    </citation>
    <scope>NUCLEOTIDE SEQUENCE</scope>
    <source>
        <strain evidence="2">WB101</strain>
    </source>
</reference>
<proteinExistence type="predicted"/>